<sequence length="84" mass="9731">MEDTYDGRIVMYGNSDPNDSTFYKLNSLSKKTEESVNNVFISYYLIFDQSSRVTGIVKRTFETLIGGTWINTPLETFWMCEIHA</sequence>
<dbReference type="EMBL" id="UNSH01000095">
    <property type="protein sequence ID" value="SZF06383.1"/>
    <property type="molecule type" value="Genomic_DNA"/>
</dbReference>
<organism evidence="1 2">
    <name type="scientific">Blumeria hordei</name>
    <name type="common">Barley powdery mildew</name>
    <name type="synonym">Blumeria graminis f. sp. hordei</name>
    <dbReference type="NCBI Taxonomy" id="2867405"/>
    <lineage>
        <taxon>Eukaryota</taxon>
        <taxon>Fungi</taxon>
        <taxon>Dikarya</taxon>
        <taxon>Ascomycota</taxon>
        <taxon>Pezizomycotina</taxon>
        <taxon>Leotiomycetes</taxon>
        <taxon>Erysiphales</taxon>
        <taxon>Erysiphaceae</taxon>
        <taxon>Blumeria</taxon>
    </lineage>
</organism>
<accession>A0A383V189</accession>
<evidence type="ECO:0000313" key="1">
    <source>
        <dbReference type="EMBL" id="SZF06383.1"/>
    </source>
</evidence>
<reference evidence="1 2" key="1">
    <citation type="submission" date="2017-11" db="EMBL/GenBank/DDBJ databases">
        <authorList>
            <person name="Kracher B."/>
        </authorList>
    </citation>
    <scope>NUCLEOTIDE SEQUENCE [LARGE SCALE GENOMIC DNA]</scope>
    <source>
        <strain evidence="1 2">RACE1</strain>
    </source>
</reference>
<name>A0A383V189_BLUHO</name>
<evidence type="ECO:0000313" key="2">
    <source>
        <dbReference type="Proteomes" id="UP000275772"/>
    </source>
</evidence>
<dbReference type="VEuPathDB" id="FungiDB:BLGHR1_17187"/>
<proteinExistence type="predicted"/>
<gene>
    <name evidence="1" type="ORF">BLGHR1_17187</name>
</gene>
<dbReference type="Proteomes" id="UP000275772">
    <property type="component" value="Unassembled WGS sequence"/>
</dbReference>
<protein>
    <submittedName>
        <fullName evidence="1">Uncharacterized protein</fullName>
    </submittedName>
</protein>
<dbReference type="AlphaFoldDB" id="A0A383V189"/>